<gene>
    <name evidence="2" type="ORF">UW30_C0022G0012</name>
</gene>
<accession>A0A0G1J8X7</accession>
<dbReference type="AlphaFoldDB" id="A0A0G1J8X7"/>
<reference evidence="2 3" key="1">
    <citation type="journal article" date="2015" name="Nature">
        <title>rRNA introns, odd ribosomes, and small enigmatic genomes across a large radiation of phyla.</title>
        <authorList>
            <person name="Brown C.T."/>
            <person name="Hug L.A."/>
            <person name="Thomas B.C."/>
            <person name="Sharon I."/>
            <person name="Castelle C.J."/>
            <person name="Singh A."/>
            <person name="Wilkins M.J."/>
            <person name="Williams K.H."/>
            <person name="Banfield J.F."/>
        </authorList>
    </citation>
    <scope>NUCLEOTIDE SEQUENCE [LARGE SCALE GENOMIC DNA]</scope>
</reference>
<evidence type="ECO:0000313" key="3">
    <source>
        <dbReference type="Proteomes" id="UP000034736"/>
    </source>
</evidence>
<sequence length="217" mass="23917">MQLNVPYVKQPAGSVLCGPACATMVLRFFGRKKSFNKVTEEIQVKSKAGITVGHLASYFLSQGMDTTIQAWPLGMSEKYYTEEPIRGEIAVETLKRGAKGDAKGKARGFCRETVTAAKRGVSLILRPIILSDLRRQLVKAPVIVSLDQKYFVELSRKTGHYAAAYGITPPDSQVTQPYLYVHDPDLAAEAFLPVKDILNACNSWFGSVIYATPKAER</sequence>
<evidence type="ECO:0000259" key="1">
    <source>
        <dbReference type="Pfam" id="PF13529"/>
    </source>
</evidence>
<name>A0A0G1J8X7_9BACT</name>
<protein>
    <recommendedName>
        <fullName evidence="1">Peptidase C39-like domain-containing protein</fullName>
    </recommendedName>
</protein>
<dbReference type="Gene3D" id="3.90.70.10">
    <property type="entry name" value="Cysteine proteinases"/>
    <property type="match status" value="1"/>
</dbReference>
<comment type="caution">
    <text evidence="2">The sequence shown here is derived from an EMBL/GenBank/DDBJ whole genome shotgun (WGS) entry which is preliminary data.</text>
</comment>
<dbReference type="Pfam" id="PF13529">
    <property type="entry name" value="Peptidase_C39_2"/>
    <property type="match status" value="1"/>
</dbReference>
<dbReference type="EMBL" id="LCHU01000022">
    <property type="protein sequence ID" value="KKT40477.1"/>
    <property type="molecule type" value="Genomic_DNA"/>
</dbReference>
<organism evidence="2 3">
    <name type="scientific">Candidatus Giovannonibacteria bacterium GW2011_GWA2_44_13b</name>
    <dbReference type="NCBI Taxonomy" id="1618647"/>
    <lineage>
        <taxon>Bacteria</taxon>
        <taxon>Candidatus Giovannoniibacteriota</taxon>
    </lineage>
</organism>
<proteinExistence type="predicted"/>
<dbReference type="InterPro" id="IPR039564">
    <property type="entry name" value="Peptidase_C39-like"/>
</dbReference>
<feature type="domain" description="Peptidase C39-like" evidence="1">
    <location>
        <begin position="3"/>
        <end position="69"/>
    </location>
</feature>
<dbReference type="Proteomes" id="UP000034736">
    <property type="component" value="Unassembled WGS sequence"/>
</dbReference>
<evidence type="ECO:0000313" key="2">
    <source>
        <dbReference type="EMBL" id="KKT40477.1"/>
    </source>
</evidence>